<dbReference type="InterPro" id="IPR017937">
    <property type="entry name" value="Thioredoxin_CS"/>
</dbReference>
<reference evidence="8" key="1">
    <citation type="journal article" date="2012" name="Proc. Natl. Acad. Sci. U.S.A.">
        <title>Antigenic diversity is generated by distinct evolutionary mechanisms in African trypanosome species.</title>
        <authorList>
            <person name="Jackson A.P."/>
            <person name="Berry A."/>
            <person name="Aslett M."/>
            <person name="Allison H.C."/>
            <person name="Burton P."/>
            <person name="Vavrova-Anderson J."/>
            <person name="Brown R."/>
            <person name="Browne H."/>
            <person name="Corton N."/>
            <person name="Hauser H."/>
            <person name="Gamble J."/>
            <person name="Gilderthorp R."/>
            <person name="Marcello L."/>
            <person name="McQuillan J."/>
            <person name="Otto T.D."/>
            <person name="Quail M.A."/>
            <person name="Sanders M.J."/>
            <person name="van Tonder A."/>
            <person name="Ginger M.L."/>
            <person name="Field M.C."/>
            <person name="Barry J.D."/>
            <person name="Hertz-Fowler C."/>
            <person name="Berriman M."/>
        </authorList>
    </citation>
    <scope>NUCLEOTIDE SEQUENCE</scope>
    <source>
        <strain evidence="8">Y486</strain>
    </source>
</reference>
<comment type="subcellular location">
    <subcellularLocation>
        <location evidence="1">Nucleus</location>
    </subcellularLocation>
</comment>
<dbReference type="InterPro" id="IPR036249">
    <property type="entry name" value="Thioredoxin-like_sf"/>
</dbReference>
<dbReference type="InterPro" id="IPR019474">
    <property type="entry name" value="Ub_conjug_fac_E4_core"/>
</dbReference>
<dbReference type="GO" id="GO:0005634">
    <property type="term" value="C:nucleus"/>
    <property type="evidence" value="ECO:0007669"/>
    <property type="project" value="UniProtKB-SubCell"/>
</dbReference>
<evidence type="ECO:0000256" key="2">
    <source>
        <dbReference type="ARBA" id="ARBA00004906"/>
    </source>
</evidence>
<dbReference type="PROSITE" id="PS00194">
    <property type="entry name" value="THIOREDOXIN_1"/>
    <property type="match status" value="1"/>
</dbReference>
<dbReference type="PROSITE" id="PS51352">
    <property type="entry name" value="THIOREDOXIN_2"/>
    <property type="match status" value="1"/>
</dbReference>
<feature type="domain" description="Thioredoxin" evidence="7">
    <location>
        <begin position="1"/>
        <end position="103"/>
    </location>
</feature>
<dbReference type="Gene3D" id="3.40.30.10">
    <property type="entry name" value="Glutaredoxin"/>
    <property type="match status" value="1"/>
</dbReference>
<dbReference type="Gene3D" id="3.30.40.10">
    <property type="entry name" value="Zinc/RING finger domain, C3HC4 (zinc finger)"/>
    <property type="match status" value="1"/>
</dbReference>
<accession>G0TWR6</accession>
<dbReference type="InterPro" id="IPR013083">
    <property type="entry name" value="Znf_RING/FYVE/PHD"/>
</dbReference>
<dbReference type="AlphaFoldDB" id="G0TWR6"/>
<comment type="pathway">
    <text evidence="2">Protein modification; protein ubiquitination.</text>
</comment>
<dbReference type="GO" id="GO:0005737">
    <property type="term" value="C:cytoplasm"/>
    <property type="evidence" value="ECO:0007669"/>
    <property type="project" value="TreeGrafter"/>
</dbReference>
<dbReference type="VEuPathDB" id="TriTrypDB:TvY486_0601950"/>
<dbReference type="InterPro" id="IPR045132">
    <property type="entry name" value="UBE4"/>
</dbReference>
<dbReference type="GO" id="GO:0000151">
    <property type="term" value="C:ubiquitin ligase complex"/>
    <property type="evidence" value="ECO:0007669"/>
    <property type="project" value="InterPro"/>
</dbReference>
<protein>
    <submittedName>
        <fullName evidence="8">Putative ubiquitin conjugation factor E4 B</fullName>
    </submittedName>
</protein>
<feature type="region of interest" description="Disordered" evidence="6">
    <location>
        <begin position="454"/>
        <end position="511"/>
    </location>
</feature>
<dbReference type="PANTHER" id="PTHR13931">
    <property type="entry name" value="UBIQUITINATION FACTOR E4"/>
    <property type="match status" value="1"/>
</dbReference>
<dbReference type="EMBL" id="HE573022">
    <property type="protein sequence ID" value="CCC48404.1"/>
    <property type="molecule type" value="Genomic_DNA"/>
</dbReference>
<organism evidence="8">
    <name type="scientific">Trypanosoma vivax (strain Y486)</name>
    <dbReference type="NCBI Taxonomy" id="1055687"/>
    <lineage>
        <taxon>Eukaryota</taxon>
        <taxon>Discoba</taxon>
        <taxon>Euglenozoa</taxon>
        <taxon>Kinetoplastea</taxon>
        <taxon>Metakinetoplastina</taxon>
        <taxon>Trypanosomatida</taxon>
        <taxon>Trypanosomatidae</taxon>
        <taxon>Trypanosoma</taxon>
        <taxon>Duttonella</taxon>
    </lineage>
</organism>
<evidence type="ECO:0000256" key="6">
    <source>
        <dbReference type="SAM" id="MobiDB-lite"/>
    </source>
</evidence>
<dbReference type="GO" id="GO:0034450">
    <property type="term" value="F:ubiquitin-ubiquitin ligase activity"/>
    <property type="evidence" value="ECO:0007669"/>
    <property type="project" value="InterPro"/>
</dbReference>
<evidence type="ECO:0000256" key="5">
    <source>
        <dbReference type="ARBA" id="ARBA00023242"/>
    </source>
</evidence>
<dbReference type="CDD" id="cd02947">
    <property type="entry name" value="TRX_family"/>
    <property type="match status" value="1"/>
</dbReference>
<dbReference type="Pfam" id="PF10408">
    <property type="entry name" value="Ufd2P_core"/>
    <property type="match status" value="2"/>
</dbReference>
<sequence length="758" mass="84886">MLEINGLQQLHSLIEREPVVVVEFYTDWCGACQIVRNQYEAMSNIYSSVMFGKCNIERSRDLAQALSIESIPTFVVWLSGEVHKTIRGADVDTLRATVEGAMRNVQGGALPESRKSRINSSGAELAQRMEALARAINSASADKAAEQVACDAICAMIEKDSKSQPFGVVLLPYFASTGFDARAIDALFTYIKSREHPQCRECEFIVNGLVTYLIECFLSVTLNDTKELDVLRRALYSMVCCSSILPILVSSHLFYSDSITDGLQLEYNTLLGALLGVSIHDRSARAVPPFLEIFQQKVLMETFPNGTDDHSIKIFELQLCMESCCAANKSIILALLHSKVSRFPTLRFLGTALRLNASYSKTMRRNLPLSSQFFMVQMNDVLVEAALPVFSCFDPQSIPAVYVLNDPSPVREEFQMDGTILERFSHMVIADVNDSVDQLTETLLKMNQLMSSGADLSENASPSRPGNGGVSVGAPLQSNGGSAVSRAYAQERGRSQSEEDEDNGEYSTDSSMTYHRMGLDLKERIHLFEASIDLFIQLAESFSKGVAQNMVAQQIGQMLARSLTCFVGTESKRLKIEHPERYNFRPREILGRLVRCLVQFRRFHNFLRCLCNCGVPLNDILKAMRTVVDRGLVSESLTWKLNEIASALEAVSAEINEDEALWDEAPEYALDALLSTPLLNPLALPADVKDLNDLVYANEETIHHLLLSECKHPFTKKYLDEKMVREFNEREDVSRARQQLQDRIAQWLNDAKKKRQPN</sequence>
<dbReference type="GO" id="GO:0036503">
    <property type="term" value="P:ERAD pathway"/>
    <property type="evidence" value="ECO:0007669"/>
    <property type="project" value="InterPro"/>
</dbReference>
<keyword evidence="4" id="KW-0833">Ubl conjugation pathway</keyword>
<keyword evidence="3" id="KW-0808">Transferase</keyword>
<evidence type="ECO:0000313" key="8">
    <source>
        <dbReference type="EMBL" id="CCC48404.1"/>
    </source>
</evidence>
<proteinExistence type="predicted"/>
<evidence type="ECO:0000259" key="7">
    <source>
        <dbReference type="PROSITE" id="PS51352"/>
    </source>
</evidence>
<keyword evidence="5" id="KW-0539">Nucleus</keyword>
<evidence type="ECO:0000256" key="4">
    <source>
        <dbReference type="ARBA" id="ARBA00022786"/>
    </source>
</evidence>
<evidence type="ECO:0000256" key="3">
    <source>
        <dbReference type="ARBA" id="ARBA00022679"/>
    </source>
</evidence>
<dbReference type="PANTHER" id="PTHR13931:SF2">
    <property type="entry name" value="UBIQUITIN CONJUGATION FACTOR E4 B"/>
    <property type="match status" value="1"/>
</dbReference>
<name>G0TWR6_TRYVY</name>
<gene>
    <name evidence="8" type="ORF">TVY486_0601950</name>
</gene>
<dbReference type="GO" id="GO:0006511">
    <property type="term" value="P:ubiquitin-dependent protein catabolic process"/>
    <property type="evidence" value="ECO:0007669"/>
    <property type="project" value="InterPro"/>
</dbReference>
<evidence type="ECO:0000256" key="1">
    <source>
        <dbReference type="ARBA" id="ARBA00004123"/>
    </source>
</evidence>
<dbReference type="Pfam" id="PF00085">
    <property type="entry name" value="Thioredoxin"/>
    <property type="match status" value="1"/>
</dbReference>
<dbReference type="UniPathway" id="UPA00143"/>
<dbReference type="GO" id="GO:0000209">
    <property type="term" value="P:protein polyubiquitination"/>
    <property type="evidence" value="ECO:0007669"/>
    <property type="project" value="TreeGrafter"/>
</dbReference>
<dbReference type="InterPro" id="IPR013766">
    <property type="entry name" value="Thioredoxin_domain"/>
</dbReference>
<dbReference type="SUPFAM" id="SSF52833">
    <property type="entry name" value="Thioredoxin-like"/>
    <property type="match status" value="1"/>
</dbReference>